<dbReference type="PANTHER" id="PTHR11265">
    <property type="entry name" value="S-ADENOSYL-METHYLTRANSFERASE MRAW"/>
    <property type="match status" value="1"/>
</dbReference>
<dbReference type="InterPro" id="IPR023397">
    <property type="entry name" value="SAM-dep_MeTrfase_MraW_recog"/>
</dbReference>
<keyword evidence="6" id="KW-0963">Cytoplasm</keyword>
<evidence type="ECO:0000256" key="1">
    <source>
        <dbReference type="ARBA" id="ARBA00010396"/>
    </source>
</evidence>
<accession>A0A0K2RX39</accession>
<sequence length="354" mass="38747">MSVEHAPETGTTASGAAAKVTGASIENLSQREASERHVPVMLDRCINLLAPGIERAVEERGTAYVIDGTLGMGGHSEALLERFENLVLIGIDRDLQAHAIAGERLARFGERFVPVHAVYDEIDRAMETAGVQGIDGILMDLGVSSMQLDERTRGFAYSYDAPLDMRMNSEDELTARIVVNEYSEDQLRRIIRNWGEEKFASRIARAICTARANAPLETTGELVRIIQKAVPVAAQRTGGHPAKRTFQALRIEVNHELEALERAVPAALEALNLGGRFVAMSYHSLEDKIVKRALTAEATSKAPKGFPVELEEHKPTVKIITRGAEPPTDEEIEQNSRAASAKLRAAEKIRIPAK</sequence>
<dbReference type="InterPro" id="IPR029063">
    <property type="entry name" value="SAM-dependent_MTases_sf"/>
</dbReference>
<dbReference type="NCBIfam" id="TIGR00006">
    <property type="entry name" value="16S rRNA (cytosine(1402)-N(4))-methyltransferase RsmH"/>
    <property type="match status" value="1"/>
</dbReference>
<evidence type="ECO:0000256" key="6">
    <source>
        <dbReference type="HAMAP-Rule" id="MF_01007"/>
    </source>
</evidence>
<evidence type="ECO:0000256" key="3">
    <source>
        <dbReference type="ARBA" id="ARBA00022603"/>
    </source>
</evidence>
<dbReference type="SUPFAM" id="SSF53335">
    <property type="entry name" value="S-adenosyl-L-methionine-dependent methyltransferases"/>
    <property type="match status" value="1"/>
</dbReference>
<evidence type="ECO:0000256" key="7">
    <source>
        <dbReference type="SAM" id="MobiDB-lite"/>
    </source>
</evidence>
<dbReference type="GO" id="GO:0071424">
    <property type="term" value="F:rRNA (cytosine-N4-)-methyltransferase activity"/>
    <property type="evidence" value="ECO:0007669"/>
    <property type="project" value="UniProtKB-UniRule"/>
</dbReference>
<feature type="compositionally biased region" description="Basic and acidic residues" evidence="7">
    <location>
        <begin position="344"/>
        <end position="354"/>
    </location>
</feature>
<dbReference type="EMBL" id="AP014938">
    <property type="protein sequence ID" value="BAS19436.1"/>
    <property type="molecule type" value="Genomic_DNA"/>
</dbReference>
<dbReference type="HAMAP" id="MF_01007">
    <property type="entry name" value="16SrRNA_methyltr_H"/>
    <property type="match status" value="1"/>
</dbReference>
<comment type="subcellular location">
    <subcellularLocation>
        <location evidence="6">Cytoplasm</location>
    </subcellularLocation>
</comment>
<gene>
    <name evidence="6" type="primary">rsmH</name>
    <name evidence="8" type="ORF">RM6536_0189</name>
</gene>
<dbReference type="Pfam" id="PF01795">
    <property type="entry name" value="Methyltransf_5"/>
    <property type="match status" value="1"/>
</dbReference>
<dbReference type="InterPro" id="IPR002903">
    <property type="entry name" value="RsmH"/>
</dbReference>
<evidence type="ECO:0000313" key="9">
    <source>
        <dbReference type="Proteomes" id="UP000066203"/>
    </source>
</evidence>
<dbReference type="Gene3D" id="1.10.150.170">
    <property type="entry name" value="Putative methyltransferase TM0872, insert domain"/>
    <property type="match status" value="1"/>
</dbReference>
<dbReference type="Proteomes" id="UP000066203">
    <property type="component" value="Chromosome"/>
</dbReference>
<feature type="binding site" evidence="6">
    <location>
        <position position="92"/>
    </location>
    <ligand>
        <name>S-adenosyl-L-methionine</name>
        <dbReference type="ChEBI" id="CHEBI:59789"/>
    </ligand>
</feature>
<comment type="function">
    <text evidence="6">Specifically methylates the N4 position of cytidine in position 1402 (C1402) of 16S rRNA.</text>
</comment>
<feature type="binding site" evidence="6">
    <location>
        <begin position="73"/>
        <end position="75"/>
    </location>
    <ligand>
        <name>S-adenosyl-L-methionine</name>
        <dbReference type="ChEBI" id="CHEBI:59789"/>
    </ligand>
</feature>
<name>A0A0K2RX39_9MICC</name>
<dbReference type="SUPFAM" id="SSF81799">
    <property type="entry name" value="Putative methyltransferase TM0872, insert domain"/>
    <property type="match status" value="1"/>
</dbReference>
<keyword evidence="3 6" id="KW-0489">Methyltransferase</keyword>
<keyword evidence="2 6" id="KW-0698">rRNA processing</keyword>
<feature type="binding site" evidence="6">
    <location>
        <position position="147"/>
    </location>
    <ligand>
        <name>S-adenosyl-L-methionine</name>
        <dbReference type="ChEBI" id="CHEBI:59789"/>
    </ligand>
</feature>
<dbReference type="PANTHER" id="PTHR11265:SF0">
    <property type="entry name" value="12S RRNA N4-METHYLCYTIDINE METHYLTRANSFERASE"/>
    <property type="match status" value="1"/>
</dbReference>
<evidence type="ECO:0000256" key="4">
    <source>
        <dbReference type="ARBA" id="ARBA00022679"/>
    </source>
</evidence>
<dbReference type="Gene3D" id="3.40.50.150">
    <property type="entry name" value="Vaccinia Virus protein VP39"/>
    <property type="match status" value="1"/>
</dbReference>
<feature type="region of interest" description="Disordered" evidence="7">
    <location>
        <begin position="321"/>
        <end position="354"/>
    </location>
</feature>
<feature type="binding site" evidence="6">
    <location>
        <position position="119"/>
    </location>
    <ligand>
        <name>S-adenosyl-L-methionine</name>
        <dbReference type="ChEBI" id="CHEBI:59789"/>
    </ligand>
</feature>
<dbReference type="GO" id="GO:0070475">
    <property type="term" value="P:rRNA base methylation"/>
    <property type="evidence" value="ECO:0007669"/>
    <property type="project" value="UniProtKB-UniRule"/>
</dbReference>
<dbReference type="GO" id="GO:0005737">
    <property type="term" value="C:cytoplasm"/>
    <property type="evidence" value="ECO:0007669"/>
    <property type="project" value="UniProtKB-SubCell"/>
</dbReference>
<dbReference type="EC" id="2.1.1.199" evidence="6"/>
<keyword evidence="5 6" id="KW-0949">S-adenosyl-L-methionine</keyword>
<dbReference type="PATRIC" id="fig|43675.28.peg.193"/>
<dbReference type="RefSeq" id="WP_060823677.1">
    <property type="nucleotide sequence ID" value="NZ_AP014938.1"/>
</dbReference>
<evidence type="ECO:0000256" key="5">
    <source>
        <dbReference type="ARBA" id="ARBA00022691"/>
    </source>
</evidence>
<dbReference type="AlphaFoldDB" id="A0A0K2RX39"/>
<dbReference type="PIRSF" id="PIRSF004486">
    <property type="entry name" value="MraW"/>
    <property type="match status" value="1"/>
</dbReference>
<feature type="binding site" evidence="6">
    <location>
        <position position="140"/>
    </location>
    <ligand>
        <name>S-adenosyl-L-methionine</name>
        <dbReference type="ChEBI" id="CHEBI:59789"/>
    </ligand>
</feature>
<keyword evidence="4 6" id="KW-0808">Transferase</keyword>
<comment type="catalytic activity">
    <reaction evidence="6">
        <text>cytidine(1402) in 16S rRNA + S-adenosyl-L-methionine = N(4)-methylcytidine(1402) in 16S rRNA + S-adenosyl-L-homocysteine + H(+)</text>
        <dbReference type="Rhea" id="RHEA:42928"/>
        <dbReference type="Rhea" id="RHEA-COMP:10286"/>
        <dbReference type="Rhea" id="RHEA-COMP:10287"/>
        <dbReference type="ChEBI" id="CHEBI:15378"/>
        <dbReference type="ChEBI" id="CHEBI:57856"/>
        <dbReference type="ChEBI" id="CHEBI:59789"/>
        <dbReference type="ChEBI" id="CHEBI:74506"/>
        <dbReference type="ChEBI" id="CHEBI:82748"/>
        <dbReference type="EC" id="2.1.1.199"/>
    </reaction>
</comment>
<evidence type="ECO:0000313" key="8">
    <source>
        <dbReference type="EMBL" id="BAS19436.1"/>
    </source>
</evidence>
<protein>
    <recommendedName>
        <fullName evidence="6">Ribosomal RNA small subunit methyltransferase H</fullName>
        <ecNumber evidence="6">2.1.1.199</ecNumber>
    </recommendedName>
    <alternativeName>
        <fullName evidence="6">16S rRNA m(4)C1402 methyltransferase</fullName>
    </alternativeName>
    <alternativeName>
        <fullName evidence="6">rRNA (cytosine-N(4)-)-methyltransferase RsmH</fullName>
    </alternativeName>
</protein>
<comment type="similarity">
    <text evidence="1 6">Belongs to the methyltransferase superfamily. RsmH family.</text>
</comment>
<evidence type="ECO:0000256" key="2">
    <source>
        <dbReference type="ARBA" id="ARBA00022552"/>
    </source>
</evidence>
<reference evidence="9" key="1">
    <citation type="submission" date="2015-08" db="EMBL/GenBank/DDBJ databases">
        <title>Complete genome sequence of Rothia mucilaginosa strain NUM-Rm6536.</title>
        <authorList>
            <person name="Nambu T."/>
        </authorList>
    </citation>
    <scope>NUCLEOTIDE SEQUENCE [LARGE SCALE GENOMIC DNA]</scope>
    <source>
        <strain evidence="9">NUM-Rm6536</strain>
    </source>
</reference>
<proteinExistence type="inferred from homology"/>
<organism evidence="8">
    <name type="scientific">Rothia mucilaginosa</name>
    <dbReference type="NCBI Taxonomy" id="43675"/>
    <lineage>
        <taxon>Bacteria</taxon>
        <taxon>Bacillati</taxon>
        <taxon>Actinomycetota</taxon>
        <taxon>Actinomycetes</taxon>
        <taxon>Micrococcales</taxon>
        <taxon>Micrococcaceae</taxon>
        <taxon>Rothia</taxon>
    </lineage>
</organism>